<dbReference type="InterPro" id="IPR036259">
    <property type="entry name" value="MFS_trans_sf"/>
</dbReference>
<dbReference type="PANTHER" id="PTHR23518:SF2">
    <property type="entry name" value="MAJOR FACILITATOR SUPERFAMILY TRANSPORTER"/>
    <property type="match status" value="1"/>
</dbReference>
<feature type="transmembrane region" description="Helical" evidence="6">
    <location>
        <begin position="321"/>
        <end position="343"/>
    </location>
</feature>
<dbReference type="GO" id="GO:0016020">
    <property type="term" value="C:membrane"/>
    <property type="evidence" value="ECO:0007669"/>
    <property type="project" value="UniProtKB-SubCell"/>
</dbReference>
<name>A0A521BK93_9BACT</name>
<evidence type="ECO:0000256" key="3">
    <source>
        <dbReference type="ARBA" id="ARBA00022989"/>
    </source>
</evidence>
<feature type="transmembrane region" description="Helical" evidence="6">
    <location>
        <begin position="224"/>
        <end position="251"/>
    </location>
</feature>
<dbReference type="InterPro" id="IPR005829">
    <property type="entry name" value="Sugar_transporter_CS"/>
</dbReference>
<dbReference type="AlphaFoldDB" id="A0A521BK93"/>
<dbReference type="EMBL" id="FXTH01000003">
    <property type="protein sequence ID" value="SMO47588.1"/>
    <property type="molecule type" value="Genomic_DNA"/>
</dbReference>
<feature type="transmembrane region" description="Helical" evidence="6">
    <location>
        <begin position="184"/>
        <end position="203"/>
    </location>
</feature>
<keyword evidence="9" id="KW-1185">Reference proteome</keyword>
<dbReference type="RefSeq" id="WP_221929906.1">
    <property type="nucleotide sequence ID" value="NZ_FXTH01000003.1"/>
</dbReference>
<accession>A0A521BK93</accession>
<feature type="transmembrane region" description="Helical" evidence="6">
    <location>
        <begin position="83"/>
        <end position="102"/>
    </location>
</feature>
<dbReference type="Pfam" id="PF07690">
    <property type="entry name" value="MFS_1"/>
    <property type="match status" value="2"/>
</dbReference>
<feature type="transmembrane region" description="Helical" evidence="6">
    <location>
        <begin position="51"/>
        <end position="71"/>
    </location>
</feature>
<dbReference type="InterPro" id="IPR020846">
    <property type="entry name" value="MFS_dom"/>
</dbReference>
<feature type="domain" description="Major facilitator superfamily (MFS) profile" evidence="7">
    <location>
        <begin position="9"/>
        <end position="404"/>
    </location>
</feature>
<evidence type="ECO:0000256" key="1">
    <source>
        <dbReference type="ARBA" id="ARBA00004141"/>
    </source>
</evidence>
<feature type="transmembrane region" description="Helical" evidence="6">
    <location>
        <begin position="21"/>
        <end position="45"/>
    </location>
</feature>
<evidence type="ECO:0000256" key="2">
    <source>
        <dbReference type="ARBA" id="ARBA00022692"/>
    </source>
</evidence>
<evidence type="ECO:0000256" key="4">
    <source>
        <dbReference type="ARBA" id="ARBA00023136"/>
    </source>
</evidence>
<feature type="transmembrane region" description="Helical" evidence="6">
    <location>
        <begin position="296"/>
        <end position="315"/>
    </location>
</feature>
<dbReference type="PROSITE" id="PS00216">
    <property type="entry name" value="SUGAR_TRANSPORT_1"/>
    <property type="match status" value="1"/>
</dbReference>
<organism evidence="8 9">
    <name type="scientific">Fodinibius sediminis</name>
    <dbReference type="NCBI Taxonomy" id="1214077"/>
    <lineage>
        <taxon>Bacteria</taxon>
        <taxon>Pseudomonadati</taxon>
        <taxon>Balneolota</taxon>
        <taxon>Balneolia</taxon>
        <taxon>Balneolales</taxon>
        <taxon>Balneolaceae</taxon>
        <taxon>Fodinibius</taxon>
    </lineage>
</organism>
<evidence type="ECO:0000256" key="5">
    <source>
        <dbReference type="SAM" id="MobiDB-lite"/>
    </source>
</evidence>
<dbReference type="Gene3D" id="1.20.1250.20">
    <property type="entry name" value="MFS general substrate transporter like domains"/>
    <property type="match status" value="2"/>
</dbReference>
<evidence type="ECO:0000256" key="6">
    <source>
        <dbReference type="SAM" id="Phobius"/>
    </source>
</evidence>
<dbReference type="PROSITE" id="PS50850">
    <property type="entry name" value="MFS"/>
    <property type="match status" value="1"/>
</dbReference>
<dbReference type="Proteomes" id="UP000317593">
    <property type="component" value="Unassembled WGS sequence"/>
</dbReference>
<sequence>MLFRDTDSRIIALGFARMADAVANSFLIIVLPLYIASGNITGWNLGLTEAAITGIILGTFGIVNSVIQPLAGQLSDKIGRRKIFILLGLILLAAFNLSYAWTTSYLSILAVRIIQAGAVALTIVGSVALVSELSPKVGRGQNMGIYNSFRLIGFGAGPLAAGAVVTGGPYLLLGLEITGFEASFYGSAVAALLSALLVNLLVSDPDHIRPSKSKMYFKVRSGETGNIFDPIFTLAIATLLMAACIVLLAPIEPIVNERLGQGPMLFAVEFAAFIGTQAVVQPLLGSLSDSYGRKRFIVWGLIGLIPATLLQGIVTAPWQMIIARLLQGVTAAMVFAPALALAGDLAQEGQSGAQLSILTVSFGLGLAFGQFISGFLVEFGYFLPFATGALLAGMGLLLVHTQIDDDRQTEDTPATDPDPVKSPACNIKTMKQDFPH</sequence>
<feature type="region of interest" description="Disordered" evidence="5">
    <location>
        <begin position="407"/>
        <end position="426"/>
    </location>
</feature>
<reference evidence="8 9" key="1">
    <citation type="submission" date="2017-05" db="EMBL/GenBank/DDBJ databases">
        <authorList>
            <person name="Varghese N."/>
            <person name="Submissions S."/>
        </authorList>
    </citation>
    <scope>NUCLEOTIDE SEQUENCE [LARGE SCALE GENOMIC DNA]</scope>
    <source>
        <strain evidence="8 9">DSM 21194</strain>
    </source>
</reference>
<keyword evidence="4 6" id="KW-0472">Membrane</keyword>
<comment type="subcellular location">
    <subcellularLocation>
        <location evidence="1">Membrane</location>
        <topology evidence="1">Multi-pass membrane protein</topology>
    </subcellularLocation>
</comment>
<evidence type="ECO:0000313" key="9">
    <source>
        <dbReference type="Proteomes" id="UP000317593"/>
    </source>
</evidence>
<feature type="transmembrane region" description="Helical" evidence="6">
    <location>
        <begin position="379"/>
        <end position="399"/>
    </location>
</feature>
<feature type="transmembrane region" description="Helical" evidence="6">
    <location>
        <begin position="151"/>
        <end position="172"/>
    </location>
</feature>
<dbReference type="GO" id="GO:0022857">
    <property type="term" value="F:transmembrane transporter activity"/>
    <property type="evidence" value="ECO:0007669"/>
    <property type="project" value="InterPro"/>
</dbReference>
<keyword evidence="2 6" id="KW-0812">Transmembrane</keyword>
<keyword evidence="3 6" id="KW-1133">Transmembrane helix</keyword>
<dbReference type="PANTHER" id="PTHR23518">
    <property type="entry name" value="C-METHYLTRANSFERASE"/>
    <property type="match status" value="1"/>
</dbReference>
<evidence type="ECO:0000259" key="7">
    <source>
        <dbReference type="PROSITE" id="PS50850"/>
    </source>
</evidence>
<feature type="transmembrane region" description="Helical" evidence="6">
    <location>
        <begin position="263"/>
        <end position="284"/>
    </location>
</feature>
<feature type="transmembrane region" description="Helical" evidence="6">
    <location>
        <begin position="355"/>
        <end position="373"/>
    </location>
</feature>
<dbReference type="InterPro" id="IPR011701">
    <property type="entry name" value="MFS"/>
</dbReference>
<gene>
    <name evidence="8" type="ORF">SAMN06265218_103187</name>
</gene>
<protein>
    <submittedName>
        <fullName evidence="8">Predicted arabinose efflux permease, MFS family</fullName>
    </submittedName>
</protein>
<feature type="transmembrane region" description="Helical" evidence="6">
    <location>
        <begin position="108"/>
        <end position="130"/>
    </location>
</feature>
<evidence type="ECO:0000313" key="8">
    <source>
        <dbReference type="EMBL" id="SMO47588.1"/>
    </source>
</evidence>
<dbReference type="SUPFAM" id="SSF103473">
    <property type="entry name" value="MFS general substrate transporter"/>
    <property type="match status" value="2"/>
</dbReference>
<dbReference type="CDD" id="cd17325">
    <property type="entry name" value="MFS_MdtG_SLC18_like"/>
    <property type="match status" value="1"/>
</dbReference>
<proteinExistence type="predicted"/>